<feature type="domain" description="Amine oxidase" evidence="1">
    <location>
        <begin position="11"/>
        <end position="423"/>
    </location>
</feature>
<dbReference type="SUPFAM" id="SSF51905">
    <property type="entry name" value="FAD/NAD(P)-binding domain"/>
    <property type="match status" value="1"/>
</dbReference>
<dbReference type="Pfam" id="PF01593">
    <property type="entry name" value="Amino_oxidase"/>
    <property type="match status" value="1"/>
</dbReference>
<dbReference type="NCBIfam" id="NF005560">
    <property type="entry name" value="PRK07233.1"/>
    <property type="match status" value="1"/>
</dbReference>
<sequence>MKIAIIGAGATGLTAGWKLSEKGHCVTVYEKNDRIGGLTSVVPVGDDLLEIYYHHIFTNDTVIIDVIKELGLEKDLKWYEPSNVIYINEKIYPFTSPLDLLMFKPLSLISRIRMGLMVIHAWFIKDYLAIENMTAREWIIRHGGEECYRLVWEPLLNSKFDFDSDKISATWIWNKFKLRGSSRGKNINKELLGYMDGSFIKIYNKMAERIKANKGEIRLNDGVTEISKNYDRFRVRSQSGTEEFDSVIFTASPERLSYVIKGMGRQYLDSLRKIKYKANICMILELSESLMPNYWMTVADSDIPFVLVIEHTNLVKNHKYGSHIVYLSRYLDITNELYGMDDESIKSLFISGLKKIFPDFKEEWIKKYHINRTRDAQPVVTTGYSRLIPDVETPMKGLYLTSMSQIYPEDRGQNYAILSGLEISRRFPAVEE</sequence>
<reference evidence="2 3" key="1">
    <citation type="submission" date="2016-02" db="EMBL/GenBank/DDBJ databases">
        <title>Comparison of Clostridium stercorarium subspecies using comparative genomics and transcriptomics.</title>
        <authorList>
            <person name="Schellenberg J."/>
            <person name="Thallinger G."/>
            <person name="Levin D.B."/>
            <person name="Zhang X."/>
            <person name="Alvare G."/>
            <person name="Fristensky B."/>
            <person name="Sparling R."/>
        </authorList>
    </citation>
    <scope>NUCLEOTIDE SEQUENCE [LARGE SCALE GENOMIC DNA]</scope>
    <source>
        <strain evidence="2 3">DSM 2910</strain>
    </source>
</reference>
<dbReference type="PANTHER" id="PTHR42923:SF46">
    <property type="entry name" value="AMINE OXIDASE"/>
    <property type="match status" value="1"/>
</dbReference>
<dbReference type="OrthoDB" id="9804542at2"/>
<gene>
    <name evidence="2" type="ORF">CSTERTH_06885</name>
</gene>
<dbReference type="PANTHER" id="PTHR42923">
    <property type="entry name" value="PROTOPORPHYRINOGEN OXIDASE"/>
    <property type="match status" value="1"/>
</dbReference>
<organism evidence="2 3">
    <name type="scientific">Thermoclostridium stercorarium subsp. thermolacticum DSM 2910</name>
    <dbReference type="NCBI Taxonomy" id="1121336"/>
    <lineage>
        <taxon>Bacteria</taxon>
        <taxon>Bacillati</taxon>
        <taxon>Bacillota</taxon>
        <taxon>Clostridia</taxon>
        <taxon>Eubacteriales</taxon>
        <taxon>Oscillospiraceae</taxon>
        <taxon>Thermoclostridium</taxon>
    </lineage>
</organism>
<proteinExistence type="predicted"/>
<dbReference type="EMBL" id="CP014672">
    <property type="protein sequence ID" value="ANW98770.1"/>
    <property type="molecule type" value="Genomic_DNA"/>
</dbReference>
<dbReference type="RefSeq" id="WP_065821342.1">
    <property type="nucleotide sequence ID" value="NZ_CP014672.1"/>
</dbReference>
<evidence type="ECO:0000259" key="1">
    <source>
        <dbReference type="Pfam" id="PF01593"/>
    </source>
</evidence>
<evidence type="ECO:0000313" key="3">
    <source>
        <dbReference type="Proteomes" id="UP000092971"/>
    </source>
</evidence>
<dbReference type="PRINTS" id="PR00419">
    <property type="entry name" value="ADXRDTASE"/>
</dbReference>
<dbReference type="Gene3D" id="3.50.50.60">
    <property type="entry name" value="FAD/NAD(P)-binding domain"/>
    <property type="match status" value="1"/>
</dbReference>
<dbReference type="InterPro" id="IPR036188">
    <property type="entry name" value="FAD/NAD-bd_sf"/>
</dbReference>
<dbReference type="GO" id="GO:0016491">
    <property type="term" value="F:oxidoreductase activity"/>
    <property type="evidence" value="ECO:0007669"/>
    <property type="project" value="InterPro"/>
</dbReference>
<dbReference type="AlphaFoldDB" id="A0A1B1YDD5"/>
<dbReference type="InterPro" id="IPR050464">
    <property type="entry name" value="Zeta_carotene_desat/Oxidored"/>
</dbReference>
<dbReference type="Proteomes" id="UP000092971">
    <property type="component" value="Chromosome"/>
</dbReference>
<evidence type="ECO:0000313" key="2">
    <source>
        <dbReference type="EMBL" id="ANW98770.1"/>
    </source>
</evidence>
<dbReference type="InterPro" id="IPR002937">
    <property type="entry name" value="Amino_oxidase"/>
</dbReference>
<protein>
    <submittedName>
        <fullName evidence="2">Amine oxidase</fullName>
    </submittedName>
</protein>
<name>A0A1B1YDD5_THEST</name>
<accession>A0A1B1YDD5</accession>